<dbReference type="PANTHER" id="PTHR44591">
    <property type="entry name" value="STRESS RESPONSE REGULATOR PROTEIN 1"/>
    <property type="match status" value="1"/>
</dbReference>
<dbReference type="Pfam" id="PF00072">
    <property type="entry name" value="Response_reg"/>
    <property type="match status" value="1"/>
</dbReference>
<dbReference type="InterPro" id="IPR050595">
    <property type="entry name" value="Bact_response_regulator"/>
</dbReference>
<dbReference type="GO" id="GO:0000160">
    <property type="term" value="P:phosphorelay signal transduction system"/>
    <property type="evidence" value="ECO:0007669"/>
    <property type="project" value="InterPro"/>
</dbReference>
<dbReference type="Gene3D" id="3.40.50.2300">
    <property type="match status" value="1"/>
</dbReference>
<organism evidence="4 5">
    <name type="scientific">Niastella koreensis (strain DSM 17620 / KACC 11465 / NBRC 106392 / GR20-10)</name>
    <dbReference type="NCBI Taxonomy" id="700598"/>
    <lineage>
        <taxon>Bacteria</taxon>
        <taxon>Pseudomonadati</taxon>
        <taxon>Bacteroidota</taxon>
        <taxon>Chitinophagia</taxon>
        <taxon>Chitinophagales</taxon>
        <taxon>Chitinophagaceae</taxon>
        <taxon>Niastella</taxon>
    </lineage>
</organism>
<accession>G8TBR7</accession>
<dbReference type="InterPro" id="IPR011006">
    <property type="entry name" value="CheY-like_superfamily"/>
</dbReference>
<evidence type="ECO:0000256" key="2">
    <source>
        <dbReference type="PROSITE-ProRule" id="PRU00169"/>
    </source>
</evidence>
<feature type="domain" description="Response regulatory" evidence="3">
    <location>
        <begin position="17"/>
        <end position="139"/>
    </location>
</feature>
<evidence type="ECO:0000259" key="3">
    <source>
        <dbReference type="PROSITE" id="PS50110"/>
    </source>
</evidence>
<protein>
    <submittedName>
        <fullName evidence="4">Response regulator receiver protein</fullName>
    </submittedName>
</protein>
<evidence type="ECO:0000313" key="4">
    <source>
        <dbReference type="EMBL" id="AEV98199.1"/>
    </source>
</evidence>
<sequence length="147" mass="16626">MSTTPPLTSSTSMQPRIILHVDDDPDDRFLVSSVLHSLDSSITVLEVENGLKAIELLTQAKITGELPSLIILDYNMPVMNGMETYKEIRKHPELASVPVVLLTTFSSRRDDDYWNRENVVTFTKPATFKELTTSIKKILSYCYPYSV</sequence>
<dbReference type="KEGG" id="nko:Niako_1840"/>
<proteinExistence type="predicted"/>
<dbReference type="HOGENOM" id="CLU_000445_69_17_10"/>
<dbReference type="Proteomes" id="UP000005438">
    <property type="component" value="Chromosome"/>
</dbReference>
<dbReference type="AlphaFoldDB" id="G8TBR7"/>
<feature type="modified residue" description="4-aspartylphosphate" evidence="2">
    <location>
        <position position="73"/>
    </location>
</feature>
<dbReference type="EMBL" id="CP003178">
    <property type="protein sequence ID" value="AEV98199.1"/>
    <property type="molecule type" value="Genomic_DNA"/>
</dbReference>
<dbReference type="PROSITE" id="PS50110">
    <property type="entry name" value="RESPONSE_REGULATORY"/>
    <property type="match status" value="1"/>
</dbReference>
<dbReference type="InterPro" id="IPR001789">
    <property type="entry name" value="Sig_transdc_resp-reg_receiver"/>
</dbReference>
<reference evidence="4 5" key="1">
    <citation type="submission" date="2011-12" db="EMBL/GenBank/DDBJ databases">
        <title>The complete genome of Niastella koreensis GR20-10.</title>
        <authorList>
            <consortium name="US DOE Joint Genome Institute (JGI-PGF)"/>
            <person name="Lucas S."/>
            <person name="Han J."/>
            <person name="Lapidus A."/>
            <person name="Bruce D."/>
            <person name="Goodwin L."/>
            <person name="Pitluck S."/>
            <person name="Peters L."/>
            <person name="Kyrpides N."/>
            <person name="Mavromatis K."/>
            <person name="Ivanova N."/>
            <person name="Mikhailova N."/>
            <person name="Davenport K."/>
            <person name="Saunders E."/>
            <person name="Detter J.C."/>
            <person name="Tapia R."/>
            <person name="Han C."/>
            <person name="Land M."/>
            <person name="Hauser L."/>
            <person name="Markowitz V."/>
            <person name="Cheng J.-F."/>
            <person name="Hugenholtz P."/>
            <person name="Woyke T."/>
            <person name="Wu D."/>
            <person name="Tindall B."/>
            <person name="Pomrenke H."/>
            <person name="Brambilla E."/>
            <person name="Klenk H.-P."/>
            <person name="Eisen J.A."/>
        </authorList>
    </citation>
    <scope>NUCLEOTIDE SEQUENCE [LARGE SCALE GENOMIC DNA]</scope>
    <source>
        <strain evidence="5">DSM 17620 / KACC 11465 / NBRC 106392 / GR20-10</strain>
    </source>
</reference>
<evidence type="ECO:0000313" key="5">
    <source>
        <dbReference type="Proteomes" id="UP000005438"/>
    </source>
</evidence>
<dbReference type="eggNOG" id="COG0784">
    <property type="taxonomic scope" value="Bacteria"/>
</dbReference>
<dbReference type="PANTHER" id="PTHR44591:SF3">
    <property type="entry name" value="RESPONSE REGULATORY DOMAIN-CONTAINING PROTEIN"/>
    <property type="match status" value="1"/>
</dbReference>
<dbReference type="SUPFAM" id="SSF52172">
    <property type="entry name" value="CheY-like"/>
    <property type="match status" value="1"/>
</dbReference>
<name>G8TBR7_NIAKG</name>
<evidence type="ECO:0000256" key="1">
    <source>
        <dbReference type="ARBA" id="ARBA00022553"/>
    </source>
</evidence>
<gene>
    <name evidence="4" type="ordered locus">Niako_1840</name>
</gene>
<dbReference type="STRING" id="700598.Niako_1840"/>
<dbReference type="SMART" id="SM00448">
    <property type="entry name" value="REC"/>
    <property type="match status" value="1"/>
</dbReference>
<keyword evidence="1 2" id="KW-0597">Phosphoprotein</keyword>